<reference evidence="12" key="1">
    <citation type="submission" date="2015-10" db="EMBL/GenBank/DDBJ databases">
        <title>Description of Candidatus Tenderia electrophaga gen. nov, sp. nov., an Uncultivated Electroautotroph from a Biocathode Enrichment.</title>
        <authorList>
            <person name="Eddie B.J."/>
            <person name="Malanoski A.P."/>
            <person name="Wang Z."/>
            <person name="Hall R.J."/>
            <person name="Oh S.D."/>
            <person name="Heiner C."/>
            <person name="Lin B."/>
            <person name="Strycharz-Glaven S.M."/>
        </authorList>
    </citation>
    <scope>NUCLEOTIDE SEQUENCE [LARGE SCALE GENOMIC DNA]</scope>
    <source>
        <strain evidence="12">NRL1</strain>
    </source>
</reference>
<evidence type="ECO:0000256" key="9">
    <source>
        <dbReference type="ARBA" id="ARBA00023136"/>
    </source>
</evidence>
<dbReference type="Gene3D" id="3.30.1150.10">
    <property type="match status" value="1"/>
</dbReference>
<evidence type="ECO:0000256" key="6">
    <source>
        <dbReference type="ARBA" id="ARBA00022692"/>
    </source>
</evidence>
<name>A0A0S2T9K5_9GAMM</name>
<dbReference type="NCBIfam" id="TIGR01352">
    <property type="entry name" value="tonB_Cterm"/>
    <property type="match status" value="1"/>
</dbReference>
<comment type="subcellular location">
    <subcellularLocation>
        <location evidence="1">Cell inner membrane</location>
        <topology evidence="1">Single-pass membrane protein</topology>
        <orientation evidence="1">Periplasmic side</orientation>
    </subcellularLocation>
</comment>
<feature type="region of interest" description="Disordered" evidence="10">
    <location>
        <begin position="45"/>
        <end position="119"/>
    </location>
</feature>
<dbReference type="AlphaFoldDB" id="A0A0S2T9K5"/>
<dbReference type="PROSITE" id="PS52015">
    <property type="entry name" value="TONB_CTD"/>
    <property type="match status" value="1"/>
</dbReference>
<keyword evidence="6" id="KW-0812">Transmembrane</keyword>
<keyword evidence="13" id="KW-1185">Reference proteome</keyword>
<dbReference type="PANTHER" id="PTHR33446:SF2">
    <property type="entry name" value="PROTEIN TONB"/>
    <property type="match status" value="1"/>
</dbReference>
<keyword evidence="8" id="KW-1133">Transmembrane helix</keyword>
<dbReference type="GO" id="GO:0055085">
    <property type="term" value="P:transmembrane transport"/>
    <property type="evidence" value="ECO:0007669"/>
    <property type="project" value="InterPro"/>
</dbReference>
<proteinExistence type="inferred from homology"/>
<dbReference type="PANTHER" id="PTHR33446">
    <property type="entry name" value="PROTEIN TONB-RELATED"/>
    <property type="match status" value="1"/>
</dbReference>
<dbReference type="InterPro" id="IPR006260">
    <property type="entry name" value="TonB/TolA_C"/>
</dbReference>
<gene>
    <name evidence="12" type="ORF">Tel_00985</name>
</gene>
<evidence type="ECO:0000256" key="10">
    <source>
        <dbReference type="SAM" id="MobiDB-lite"/>
    </source>
</evidence>
<evidence type="ECO:0000259" key="11">
    <source>
        <dbReference type="PROSITE" id="PS52015"/>
    </source>
</evidence>
<dbReference type="GO" id="GO:0031992">
    <property type="term" value="F:energy transducer activity"/>
    <property type="evidence" value="ECO:0007669"/>
    <property type="project" value="TreeGrafter"/>
</dbReference>
<protein>
    <recommendedName>
        <fullName evidence="11">TonB C-terminal domain-containing protein</fullName>
    </recommendedName>
</protein>
<evidence type="ECO:0000256" key="4">
    <source>
        <dbReference type="ARBA" id="ARBA00022475"/>
    </source>
</evidence>
<dbReference type="InterPro" id="IPR051045">
    <property type="entry name" value="TonB-dependent_transducer"/>
</dbReference>
<organism evidence="12 13">
    <name type="scientific">Candidatus Tenderia electrophaga</name>
    <dbReference type="NCBI Taxonomy" id="1748243"/>
    <lineage>
        <taxon>Bacteria</taxon>
        <taxon>Pseudomonadati</taxon>
        <taxon>Pseudomonadota</taxon>
        <taxon>Gammaproteobacteria</taxon>
        <taxon>Candidatus Tenderiales</taxon>
        <taxon>Candidatus Tenderiaceae</taxon>
        <taxon>Candidatus Tenderia</taxon>
    </lineage>
</organism>
<keyword evidence="5" id="KW-0997">Cell inner membrane</keyword>
<dbReference type="InterPro" id="IPR037682">
    <property type="entry name" value="TonB_C"/>
</dbReference>
<dbReference type="KEGG" id="tee:Tel_00985"/>
<dbReference type="Proteomes" id="UP000055136">
    <property type="component" value="Chromosome"/>
</dbReference>
<evidence type="ECO:0000256" key="1">
    <source>
        <dbReference type="ARBA" id="ARBA00004383"/>
    </source>
</evidence>
<evidence type="ECO:0000256" key="2">
    <source>
        <dbReference type="ARBA" id="ARBA00006555"/>
    </source>
</evidence>
<evidence type="ECO:0000313" key="12">
    <source>
        <dbReference type="EMBL" id="ALP51824.1"/>
    </source>
</evidence>
<dbReference type="SUPFAM" id="SSF74653">
    <property type="entry name" value="TolA/TonB C-terminal domain"/>
    <property type="match status" value="1"/>
</dbReference>
<dbReference type="GO" id="GO:0015031">
    <property type="term" value="P:protein transport"/>
    <property type="evidence" value="ECO:0007669"/>
    <property type="project" value="UniProtKB-KW"/>
</dbReference>
<feature type="domain" description="TonB C-terminal" evidence="11">
    <location>
        <begin position="126"/>
        <end position="219"/>
    </location>
</feature>
<evidence type="ECO:0000256" key="3">
    <source>
        <dbReference type="ARBA" id="ARBA00022448"/>
    </source>
</evidence>
<accession>A0A0S2T9K5</accession>
<keyword evidence="7" id="KW-0653">Protein transport</keyword>
<keyword evidence="3" id="KW-0813">Transport</keyword>
<evidence type="ECO:0000256" key="8">
    <source>
        <dbReference type="ARBA" id="ARBA00022989"/>
    </source>
</evidence>
<evidence type="ECO:0000256" key="7">
    <source>
        <dbReference type="ARBA" id="ARBA00022927"/>
    </source>
</evidence>
<keyword evidence="4" id="KW-1003">Cell membrane</keyword>
<evidence type="ECO:0000256" key="5">
    <source>
        <dbReference type="ARBA" id="ARBA00022519"/>
    </source>
</evidence>
<keyword evidence="9" id="KW-0472">Membrane</keyword>
<dbReference type="Pfam" id="PF03544">
    <property type="entry name" value="TonB_C"/>
    <property type="match status" value="1"/>
</dbReference>
<dbReference type="GO" id="GO:0098797">
    <property type="term" value="C:plasma membrane protein complex"/>
    <property type="evidence" value="ECO:0007669"/>
    <property type="project" value="TreeGrafter"/>
</dbReference>
<dbReference type="EMBL" id="CP013099">
    <property type="protein sequence ID" value="ALP51824.1"/>
    <property type="molecule type" value="Genomic_DNA"/>
</dbReference>
<feature type="compositionally biased region" description="Low complexity" evidence="10">
    <location>
        <begin position="45"/>
        <end position="98"/>
    </location>
</feature>
<comment type="similarity">
    <text evidence="2">Belongs to the TonB family.</text>
</comment>
<dbReference type="STRING" id="1748243.Tel_00985"/>
<evidence type="ECO:0000313" key="13">
    <source>
        <dbReference type="Proteomes" id="UP000055136"/>
    </source>
</evidence>
<sequence>MSIALHLVLIAMWQGTPNIALQTGPVVTVRLNAPEPHAEPPIDAAAQAAPAAQHDIAPTPRARSAPATQTAAAAAEPRPAQAPAESSKVRPEPTTARPPAQPAPEPETTQSHAKAAGASWETAKAKVLARVRDDIARHFSYPPMARKLGWEGEVLLGIHILANGDIERVVIAQSSGHAVLDHSALETLQRIGQVGGAAAWLQGHSLELTLPVIYRLTSS</sequence>